<evidence type="ECO:0000313" key="2">
    <source>
        <dbReference type="EMBL" id="KAE9340283.1"/>
    </source>
</evidence>
<comment type="caution">
    <text evidence="2">The sequence shown here is derived from an EMBL/GenBank/DDBJ whole genome shotgun (WGS) entry which is preliminary data.</text>
</comment>
<name>A0A6A4F5B3_9STRA</name>
<feature type="domain" description="Reverse transcriptase" evidence="1">
    <location>
        <begin position="1"/>
        <end position="120"/>
    </location>
</feature>
<dbReference type="Pfam" id="PF00078">
    <property type="entry name" value="RVT_1"/>
    <property type="match status" value="1"/>
</dbReference>
<proteinExistence type="predicted"/>
<sequence>MVINDPGQQDATALLLDFKKTYESLDRDNVIEALRRKGYPEQFCKAVAALHDGTNVRFLANGATSRQIEVTSGIRQGCSLAPLLFIIALDPLYRELDGFIGARRVGMQSAAGNFELRVAG</sequence>
<dbReference type="Proteomes" id="UP000434957">
    <property type="component" value="Unassembled WGS sequence"/>
</dbReference>
<dbReference type="InterPro" id="IPR000477">
    <property type="entry name" value="RT_dom"/>
</dbReference>
<dbReference type="EMBL" id="QXFT01000582">
    <property type="protein sequence ID" value="KAE9340283.1"/>
    <property type="molecule type" value="Genomic_DNA"/>
</dbReference>
<evidence type="ECO:0000259" key="1">
    <source>
        <dbReference type="PROSITE" id="PS50878"/>
    </source>
</evidence>
<dbReference type="AlphaFoldDB" id="A0A6A4F5B3"/>
<gene>
    <name evidence="2" type="ORF">PR003_g10580</name>
</gene>
<dbReference type="PROSITE" id="PS50878">
    <property type="entry name" value="RT_POL"/>
    <property type="match status" value="1"/>
</dbReference>
<accession>A0A6A4F5B3</accession>
<organism evidence="2 3">
    <name type="scientific">Phytophthora rubi</name>
    <dbReference type="NCBI Taxonomy" id="129364"/>
    <lineage>
        <taxon>Eukaryota</taxon>
        <taxon>Sar</taxon>
        <taxon>Stramenopiles</taxon>
        <taxon>Oomycota</taxon>
        <taxon>Peronosporomycetes</taxon>
        <taxon>Peronosporales</taxon>
        <taxon>Peronosporaceae</taxon>
        <taxon>Phytophthora</taxon>
    </lineage>
</organism>
<keyword evidence="3" id="KW-1185">Reference proteome</keyword>
<protein>
    <recommendedName>
        <fullName evidence="1">Reverse transcriptase domain-containing protein</fullName>
    </recommendedName>
</protein>
<reference evidence="2 3" key="1">
    <citation type="submission" date="2018-08" db="EMBL/GenBank/DDBJ databases">
        <title>Genomic investigation of the strawberry pathogen Phytophthora fragariae indicates pathogenicity is determined by transcriptional variation in three key races.</title>
        <authorList>
            <person name="Adams T.M."/>
            <person name="Armitage A.D."/>
            <person name="Sobczyk M.K."/>
            <person name="Bates H.J."/>
            <person name="Dunwell J.M."/>
            <person name="Nellist C.F."/>
            <person name="Harrison R.J."/>
        </authorList>
    </citation>
    <scope>NUCLEOTIDE SEQUENCE [LARGE SCALE GENOMIC DNA]</scope>
    <source>
        <strain evidence="2 3">SCRP333</strain>
    </source>
</reference>
<dbReference type="PANTHER" id="PTHR19446">
    <property type="entry name" value="REVERSE TRANSCRIPTASES"/>
    <property type="match status" value="1"/>
</dbReference>
<evidence type="ECO:0000313" key="3">
    <source>
        <dbReference type="Proteomes" id="UP000434957"/>
    </source>
</evidence>